<keyword evidence="3" id="KW-1185">Reference proteome</keyword>
<feature type="signal peptide" evidence="1">
    <location>
        <begin position="1"/>
        <end position="21"/>
    </location>
</feature>
<proteinExistence type="predicted"/>
<sequence length="653" mass="74548">MIRIFFIFLSIILLSPAVGQAEESDRIRGARIYLNSGNPEQAIRTAERHLKNADTLPSERLGLLSLIAEAEDMRATHKHFDNIKAAIRAIESVNREFPDNPKAAEFRWRRAWLQWKAGDSKRAVTSAREIISIDQQPDNLRRAWLLMARIHLQQEHYAYARSDLLQYGLQVKHKSREQAIGMAWLSIVDQGESRPAVALKSLQKIYQQWPDIITGEPILYSTFIHLLHKYDKQKQAFELAETFIKQHINKPEAASVRLIRADILATDNSTVPLAIKEYGILASTQAETAIGRKAFIRKLMLDTRDEQERDKLLPSMIALKKIADTNQLSLIEDEAMLALARLWTRIDEPSADKLNSPALQAYARAAISNDTRIAQAASKEGAHWLHKSLQEMLKREMWLKAVSIWQQYPQLRPEPRSSQDLRLGIAHAMRMLMLFTGSEELLKALHKENGSNIRGQRAMMELAKLWMDRQDKDGVEKIMRWLNRNEFTIYRPEILVTVARIQFTQGQHEAARQTINTVHAADTALESRASYWKIKAEISEALQRWHGAASAWREYSNSKNADQHAGLNNQARSHFEAKEFAAAYKLYSKIVETKRDASWFYHAAICELKTGKTKQAIERLQKLASQKDAGTYSSLAKLALANQQAKILLGAKP</sequence>
<dbReference type="AlphaFoldDB" id="A0A1L8CM85"/>
<keyword evidence="1" id="KW-0732">Signal</keyword>
<dbReference type="InterPro" id="IPR011990">
    <property type="entry name" value="TPR-like_helical_dom_sf"/>
</dbReference>
<evidence type="ECO:0000313" key="3">
    <source>
        <dbReference type="Proteomes" id="UP000231632"/>
    </source>
</evidence>
<gene>
    <name evidence="2" type="ORF">MMIC_P0975</name>
</gene>
<dbReference type="OrthoDB" id="5287949at2"/>
<name>A0A1L8CM85_9PROT</name>
<evidence type="ECO:0000313" key="2">
    <source>
        <dbReference type="EMBL" id="GAV20014.1"/>
    </source>
</evidence>
<organism evidence="2 3">
    <name type="scientific">Mariprofundus micogutta</name>
    <dbReference type="NCBI Taxonomy" id="1921010"/>
    <lineage>
        <taxon>Bacteria</taxon>
        <taxon>Pseudomonadati</taxon>
        <taxon>Pseudomonadota</taxon>
        <taxon>Candidatius Mariprofundia</taxon>
        <taxon>Mariprofundales</taxon>
        <taxon>Mariprofundaceae</taxon>
        <taxon>Mariprofundus</taxon>
    </lineage>
</organism>
<dbReference type="Proteomes" id="UP000231632">
    <property type="component" value="Unassembled WGS sequence"/>
</dbReference>
<accession>A0A1L8CM85</accession>
<dbReference type="SUPFAM" id="SSF48452">
    <property type="entry name" value="TPR-like"/>
    <property type="match status" value="2"/>
</dbReference>
<evidence type="ECO:0000256" key="1">
    <source>
        <dbReference type="SAM" id="SignalP"/>
    </source>
</evidence>
<dbReference type="STRING" id="1921010.MMIC_P0975"/>
<feature type="chain" id="PRO_5012634591" evidence="1">
    <location>
        <begin position="22"/>
        <end position="653"/>
    </location>
</feature>
<reference evidence="2 3" key="1">
    <citation type="journal article" date="2017" name="Arch. Microbiol.">
        <title>Mariprofundus micogutta sp. nov., a novel iron-oxidizing zetaproteobacterium isolated from a deep-sea hydrothermal field at the Bayonnaise knoll of the Izu-Ogasawara arc, and a description of Mariprofundales ord. nov. and Zetaproteobacteria classis nov.</title>
        <authorList>
            <person name="Makita H."/>
            <person name="Tanaka E."/>
            <person name="Mitsunobu S."/>
            <person name="Miyazaki M."/>
            <person name="Nunoura T."/>
            <person name="Uematsu K."/>
            <person name="Takaki Y."/>
            <person name="Nishi S."/>
            <person name="Shimamura S."/>
            <person name="Takai K."/>
        </authorList>
    </citation>
    <scope>NUCLEOTIDE SEQUENCE [LARGE SCALE GENOMIC DNA]</scope>
    <source>
        <strain evidence="2 3">ET2</strain>
    </source>
</reference>
<dbReference type="EMBL" id="BDFD01000006">
    <property type="protein sequence ID" value="GAV20014.1"/>
    <property type="molecule type" value="Genomic_DNA"/>
</dbReference>
<dbReference type="RefSeq" id="WP_143144881.1">
    <property type="nucleotide sequence ID" value="NZ_BDFD01000006.1"/>
</dbReference>
<protein>
    <submittedName>
        <fullName evidence="2">Anaphase-promoting complex, cyclosome, subunit 3</fullName>
    </submittedName>
</protein>
<comment type="caution">
    <text evidence="2">The sequence shown here is derived from an EMBL/GenBank/DDBJ whole genome shotgun (WGS) entry which is preliminary data.</text>
</comment>
<dbReference type="Gene3D" id="1.25.40.10">
    <property type="entry name" value="Tetratricopeptide repeat domain"/>
    <property type="match status" value="2"/>
</dbReference>